<protein>
    <submittedName>
        <fullName evidence="3">F-box protein CPR1-like</fullName>
    </submittedName>
</protein>
<gene>
    <name evidence="3" type="primary">LOC110791081</name>
</gene>
<dbReference type="Pfam" id="PF08268">
    <property type="entry name" value="FBA_3"/>
    <property type="match status" value="1"/>
</dbReference>
<reference evidence="3" key="2">
    <citation type="submission" date="2025-08" db="UniProtKB">
        <authorList>
            <consortium name="RefSeq"/>
        </authorList>
    </citation>
    <scope>IDENTIFICATION</scope>
    <source>
        <tissue evidence="3">Leaf</tissue>
    </source>
</reference>
<name>A0A9R0ILG2_SPIOL</name>
<dbReference type="CDD" id="cd22157">
    <property type="entry name" value="F-box_AtFBW1-like"/>
    <property type="match status" value="1"/>
</dbReference>
<dbReference type="InterPro" id="IPR050796">
    <property type="entry name" value="SCF_F-box_component"/>
</dbReference>
<sequence>MEELSRQNPAMAALPIDIIFDILARLPVKCLLRSKTVSKSWLTIITSSHFINFHLRRNKFLSSSNQLLIFSSNHDHSLYSVCFESPVNAMELSFFDGGLSFSGIAGSCNGLLLCICNAKTSRSDVCLVNPSTLQYRRIPKLQVPRNFLKVIYGFGYDYIADDYKVVRIVNFVYDCYDGSVHNAREVMVYSLRANSWKFLEEKVCNYATITSTRNGPLINNHLLDWMFWCTSMNEHQISSFDVCSKQWGEVPMPDYVKSGPIRHEKLDTVVDLRDLDGCLCLVTKNFGGNLGDVDVWVMKKYGVKNSWMKLLSMSDMDVARSLKIAPIAYSENGKEILLRRDEESCVFWYNLREKRGRSVEIRGLPDYRGMISTCISSLVSPYGYGRNDDEQFVHQQR</sequence>
<dbReference type="InterPro" id="IPR017451">
    <property type="entry name" value="F-box-assoc_interact_dom"/>
</dbReference>
<evidence type="ECO:0000259" key="1">
    <source>
        <dbReference type="PROSITE" id="PS50181"/>
    </source>
</evidence>
<dbReference type="Proteomes" id="UP000813463">
    <property type="component" value="Chromosome 4"/>
</dbReference>
<evidence type="ECO:0000313" key="2">
    <source>
        <dbReference type="Proteomes" id="UP000813463"/>
    </source>
</evidence>
<dbReference type="InterPro" id="IPR036047">
    <property type="entry name" value="F-box-like_dom_sf"/>
</dbReference>
<accession>A0A9R0ILG2</accession>
<dbReference type="PANTHER" id="PTHR31672">
    <property type="entry name" value="BNACNNG10540D PROTEIN"/>
    <property type="match status" value="1"/>
</dbReference>
<feature type="domain" description="F-box" evidence="1">
    <location>
        <begin position="8"/>
        <end position="53"/>
    </location>
</feature>
<dbReference type="RefSeq" id="XP_021851532.2">
    <property type="nucleotide sequence ID" value="XM_021995840.2"/>
</dbReference>
<dbReference type="PROSITE" id="PS50181">
    <property type="entry name" value="FBOX"/>
    <property type="match status" value="1"/>
</dbReference>
<reference evidence="2" key="1">
    <citation type="journal article" date="2021" name="Nat. Commun.">
        <title>Genomic analyses provide insights into spinach domestication and the genetic basis of agronomic traits.</title>
        <authorList>
            <person name="Cai X."/>
            <person name="Sun X."/>
            <person name="Xu C."/>
            <person name="Sun H."/>
            <person name="Wang X."/>
            <person name="Ge C."/>
            <person name="Zhang Z."/>
            <person name="Wang Q."/>
            <person name="Fei Z."/>
            <person name="Jiao C."/>
            <person name="Wang Q."/>
        </authorList>
    </citation>
    <scope>NUCLEOTIDE SEQUENCE [LARGE SCALE GENOMIC DNA]</scope>
    <source>
        <strain evidence="2">cv. Varoflay</strain>
    </source>
</reference>
<dbReference type="KEGG" id="soe:110791081"/>
<dbReference type="InterPro" id="IPR011043">
    <property type="entry name" value="Gal_Oxase/kelch_b-propeller"/>
</dbReference>
<dbReference type="InterPro" id="IPR001810">
    <property type="entry name" value="F-box_dom"/>
</dbReference>
<dbReference type="Gene3D" id="1.20.1280.50">
    <property type="match status" value="1"/>
</dbReference>
<dbReference type="NCBIfam" id="TIGR01640">
    <property type="entry name" value="F_box_assoc_1"/>
    <property type="match status" value="1"/>
</dbReference>
<dbReference type="PANTHER" id="PTHR31672:SF13">
    <property type="entry name" value="F-BOX PROTEIN CPR30-LIKE"/>
    <property type="match status" value="1"/>
</dbReference>
<dbReference type="InterPro" id="IPR013187">
    <property type="entry name" value="F-box-assoc_dom_typ3"/>
</dbReference>
<evidence type="ECO:0000313" key="3">
    <source>
        <dbReference type="RefSeq" id="XP_021851532.2"/>
    </source>
</evidence>
<dbReference type="SUPFAM" id="SSF81383">
    <property type="entry name" value="F-box domain"/>
    <property type="match status" value="1"/>
</dbReference>
<dbReference type="GeneID" id="110791081"/>
<proteinExistence type="predicted"/>
<dbReference type="AlphaFoldDB" id="A0A9R0ILG2"/>
<dbReference type="Pfam" id="PF00646">
    <property type="entry name" value="F-box"/>
    <property type="match status" value="1"/>
</dbReference>
<dbReference type="SUPFAM" id="SSF50965">
    <property type="entry name" value="Galactose oxidase, central domain"/>
    <property type="match status" value="1"/>
</dbReference>
<keyword evidence="2" id="KW-1185">Reference proteome</keyword>
<dbReference type="SMART" id="SM00256">
    <property type="entry name" value="FBOX"/>
    <property type="match status" value="1"/>
</dbReference>
<organism evidence="2 3">
    <name type="scientific">Spinacia oleracea</name>
    <name type="common">Spinach</name>
    <dbReference type="NCBI Taxonomy" id="3562"/>
    <lineage>
        <taxon>Eukaryota</taxon>
        <taxon>Viridiplantae</taxon>
        <taxon>Streptophyta</taxon>
        <taxon>Embryophyta</taxon>
        <taxon>Tracheophyta</taxon>
        <taxon>Spermatophyta</taxon>
        <taxon>Magnoliopsida</taxon>
        <taxon>eudicotyledons</taxon>
        <taxon>Gunneridae</taxon>
        <taxon>Pentapetalae</taxon>
        <taxon>Caryophyllales</taxon>
        <taxon>Chenopodiaceae</taxon>
        <taxon>Chenopodioideae</taxon>
        <taxon>Anserineae</taxon>
        <taxon>Spinacia</taxon>
    </lineage>
</organism>